<reference evidence="3 4" key="2">
    <citation type="submission" date="2024-07" db="EMBL/GenBank/DDBJ databases">
        <authorList>
            <person name="Akdeniz Z."/>
        </authorList>
    </citation>
    <scope>NUCLEOTIDE SEQUENCE [LARGE SCALE GENOMIC DNA]</scope>
</reference>
<proteinExistence type="predicted"/>
<sequence>MLPSLQGADDGQPPRHSWPFETWPWAHASTHCFELELEALTTKNLAQDGWHVRTEERLEYAPEAHLAEQRPASEYGAAPGQDGRHCFELSLEAFRTKKVQDAWQRRVWVWPVTTEQAPVEHLTTHAPVSQYGVASGHEERHCFEFELDAFVMQISVHEETQVRLEPAARQAPDEHLATHAVESLNGAAEGQEERHSWALVTWPAWQESTHCFEFALEALVTKTFAQAPWQTKEPEALEQFPETQRAEQRPASEYGVAAGQDGRHWWEFELEAFRTKKTQDAWHTRVWVWPVSTEQEPEVHFSTHAPVSQQGVASGQSVMHCFEFWLEALVTNIPEQEETQIRSGLLTSQALDGQTSQQTRPSLQGADDGQPPRHSWPFETWPWAQASTHCFELQLEALATKNLAQDGWHVRTEERPEYAPEAHLAEQRPASEYGAAPGQDGRHCFELSLEAFRTKKVQDAWHTRVWVWPVTTWYAPVEHLTTHAPVSQYGVASGHEERHCFEFELDAFVMQISVHEETQVRLEPAARQAPDEHLATHAVESLNGAAEGQEERHSWALVTWPAWQESTHCFEFALEALVTKTFAQAPWQTKEPEALEQFPETQRAEQRPTSEYGAAAGQDGRHWWEFELEAFRTKKTQDAWHTRVWVWPVSDRIGAVRCTSPRTRGFRNKESRPQSVMHCFEFWLEYAGHEHPQSKKRRRGQL</sequence>
<dbReference type="EMBL" id="CATOUU010000347">
    <property type="protein sequence ID" value="CAI9925865.1"/>
    <property type="molecule type" value="Genomic_DNA"/>
</dbReference>
<evidence type="ECO:0000313" key="2">
    <source>
        <dbReference type="EMBL" id="CAI9925865.1"/>
    </source>
</evidence>
<evidence type="ECO:0000256" key="1">
    <source>
        <dbReference type="SAM" id="MobiDB-lite"/>
    </source>
</evidence>
<name>A0AA86NTN7_9EUKA</name>
<feature type="region of interest" description="Disordered" evidence="1">
    <location>
        <begin position="352"/>
        <end position="378"/>
    </location>
</feature>
<reference evidence="2" key="1">
    <citation type="submission" date="2023-06" db="EMBL/GenBank/DDBJ databases">
        <authorList>
            <person name="Kurt Z."/>
        </authorList>
    </citation>
    <scope>NUCLEOTIDE SEQUENCE</scope>
</reference>
<accession>A0AA86NTN7</accession>
<evidence type="ECO:0000313" key="3">
    <source>
        <dbReference type="EMBL" id="CAL6018934.1"/>
    </source>
</evidence>
<feature type="compositionally biased region" description="Polar residues" evidence="1">
    <location>
        <begin position="352"/>
        <end position="362"/>
    </location>
</feature>
<comment type="caution">
    <text evidence="2">The sequence shown here is derived from an EMBL/GenBank/DDBJ whole genome shotgun (WGS) entry which is preliminary data.</text>
</comment>
<organism evidence="2">
    <name type="scientific">Hexamita inflata</name>
    <dbReference type="NCBI Taxonomy" id="28002"/>
    <lineage>
        <taxon>Eukaryota</taxon>
        <taxon>Metamonada</taxon>
        <taxon>Diplomonadida</taxon>
        <taxon>Hexamitidae</taxon>
        <taxon>Hexamitinae</taxon>
        <taxon>Hexamita</taxon>
    </lineage>
</organism>
<keyword evidence="4" id="KW-1185">Reference proteome</keyword>
<dbReference type="Proteomes" id="UP001642409">
    <property type="component" value="Unassembled WGS sequence"/>
</dbReference>
<feature type="region of interest" description="Disordered" evidence="1">
    <location>
        <begin position="591"/>
        <end position="616"/>
    </location>
</feature>
<evidence type="ECO:0000313" key="4">
    <source>
        <dbReference type="Proteomes" id="UP001642409"/>
    </source>
</evidence>
<dbReference type="AlphaFoldDB" id="A0AA86NTN7"/>
<gene>
    <name evidence="2" type="ORF">HINF_LOCUS13510</name>
    <name evidence="3" type="ORF">HINF_LOCUS26711</name>
</gene>
<protein>
    <submittedName>
        <fullName evidence="3">Hypothetical_protein</fullName>
    </submittedName>
</protein>
<dbReference type="EMBL" id="CAXDID020000081">
    <property type="protein sequence ID" value="CAL6018934.1"/>
    <property type="molecule type" value="Genomic_DNA"/>
</dbReference>